<dbReference type="EMBL" id="BSYO01000007">
    <property type="protein sequence ID" value="GMH07530.1"/>
    <property type="molecule type" value="Genomic_DNA"/>
</dbReference>
<organism evidence="1 2">
    <name type="scientific">Nepenthes gracilis</name>
    <name type="common">Slender pitcher plant</name>
    <dbReference type="NCBI Taxonomy" id="150966"/>
    <lineage>
        <taxon>Eukaryota</taxon>
        <taxon>Viridiplantae</taxon>
        <taxon>Streptophyta</taxon>
        <taxon>Embryophyta</taxon>
        <taxon>Tracheophyta</taxon>
        <taxon>Spermatophyta</taxon>
        <taxon>Magnoliopsida</taxon>
        <taxon>eudicotyledons</taxon>
        <taxon>Gunneridae</taxon>
        <taxon>Pentapetalae</taxon>
        <taxon>Caryophyllales</taxon>
        <taxon>Nepenthaceae</taxon>
        <taxon>Nepenthes</taxon>
    </lineage>
</organism>
<dbReference type="Proteomes" id="UP001279734">
    <property type="component" value="Unassembled WGS sequence"/>
</dbReference>
<accession>A0AAD3XKA2</accession>
<evidence type="ECO:0000313" key="2">
    <source>
        <dbReference type="Proteomes" id="UP001279734"/>
    </source>
</evidence>
<name>A0AAD3XKA2_NEPGR</name>
<comment type="caution">
    <text evidence="1">The sequence shown here is derived from an EMBL/GenBank/DDBJ whole genome shotgun (WGS) entry which is preliminary data.</text>
</comment>
<reference evidence="1" key="1">
    <citation type="submission" date="2023-05" db="EMBL/GenBank/DDBJ databases">
        <title>Nepenthes gracilis genome sequencing.</title>
        <authorList>
            <person name="Fukushima K."/>
        </authorList>
    </citation>
    <scope>NUCLEOTIDE SEQUENCE</scope>
    <source>
        <strain evidence="1">SING2019-196</strain>
    </source>
</reference>
<protein>
    <submittedName>
        <fullName evidence="1">Uncharacterized protein</fullName>
    </submittedName>
</protein>
<gene>
    <name evidence="1" type="ORF">Nepgr_009370</name>
</gene>
<keyword evidence="2" id="KW-1185">Reference proteome</keyword>
<proteinExistence type="predicted"/>
<evidence type="ECO:0000313" key="1">
    <source>
        <dbReference type="EMBL" id="GMH07530.1"/>
    </source>
</evidence>
<dbReference type="AlphaFoldDB" id="A0AAD3XKA2"/>
<sequence length="125" mass="13137">MLCICRFAPLVCYGSAAKIGLLKQECSWIEVVGAVLLFNSWELALSGGGPVSWTSSTGAVWMTEYGLSWCSFGWKNSRGAARVLVVLPPLVAARGDSADMETEEHCLDSAKIGGASLPEPAIGAS</sequence>